<dbReference type="Pfam" id="PF00069">
    <property type="entry name" value="Pkinase"/>
    <property type="match status" value="1"/>
</dbReference>
<organism evidence="6 7">
    <name type="scientific">Diutina rugosa</name>
    <name type="common">Yeast</name>
    <name type="synonym">Candida rugosa</name>
    <dbReference type="NCBI Taxonomy" id="5481"/>
    <lineage>
        <taxon>Eukaryota</taxon>
        <taxon>Fungi</taxon>
        <taxon>Dikarya</taxon>
        <taxon>Ascomycota</taxon>
        <taxon>Saccharomycotina</taxon>
        <taxon>Pichiomycetes</taxon>
        <taxon>Debaryomycetaceae</taxon>
        <taxon>Diutina</taxon>
    </lineage>
</organism>
<comment type="caution">
    <text evidence="6">The sequence shown here is derived from an EMBL/GenBank/DDBJ whole genome shotgun (WGS) entry which is preliminary data.</text>
</comment>
<evidence type="ECO:0000256" key="4">
    <source>
        <dbReference type="SAM" id="MobiDB-lite"/>
    </source>
</evidence>
<dbReference type="GeneID" id="54784306"/>
<dbReference type="FunFam" id="3.30.200.20:FF:000042">
    <property type="entry name" value="Aurora kinase A"/>
    <property type="match status" value="1"/>
</dbReference>
<dbReference type="InterPro" id="IPR000719">
    <property type="entry name" value="Prot_kinase_dom"/>
</dbReference>
<dbReference type="GO" id="GO:0004672">
    <property type="term" value="F:protein kinase activity"/>
    <property type="evidence" value="ECO:0007669"/>
    <property type="project" value="InterPro"/>
</dbReference>
<dbReference type="VEuPathDB" id="FungiDB:DIURU_005655"/>
<feature type="domain" description="Protein kinase" evidence="5">
    <location>
        <begin position="35"/>
        <end position="339"/>
    </location>
</feature>
<reference evidence="6 7" key="1">
    <citation type="submission" date="2019-07" db="EMBL/GenBank/DDBJ databases">
        <title>Genome assembly of two rare yeast pathogens: Diutina rugosa and Trichomonascus ciferrii.</title>
        <authorList>
            <person name="Mixao V."/>
            <person name="Saus E."/>
            <person name="Hansen A."/>
            <person name="Lass-Flor C."/>
            <person name="Gabaldon T."/>
        </authorList>
    </citation>
    <scope>NUCLEOTIDE SEQUENCE [LARGE SCALE GENOMIC DNA]</scope>
    <source>
        <strain evidence="6 7">CBS 613</strain>
    </source>
</reference>
<evidence type="ECO:0000256" key="3">
    <source>
        <dbReference type="PROSITE-ProRule" id="PRU10141"/>
    </source>
</evidence>
<evidence type="ECO:0000259" key="5">
    <source>
        <dbReference type="PROSITE" id="PS50011"/>
    </source>
</evidence>
<name>A0A642UCA5_DIURU</name>
<dbReference type="GO" id="GO:0030447">
    <property type="term" value="P:filamentous growth"/>
    <property type="evidence" value="ECO:0007669"/>
    <property type="project" value="UniProtKB-ARBA"/>
</dbReference>
<evidence type="ECO:0000256" key="1">
    <source>
        <dbReference type="ARBA" id="ARBA00022741"/>
    </source>
</evidence>
<evidence type="ECO:0000313" key="7">
    <source>
        <dbReference type="Proteomes" id="UP000449547"/>
    </source>
</evidence>
<dbReference type="PROSITE" id="PS00108">
    <property type="entry name" value="PROTEIN_KINASE_ST"/>
    <property type="match status" value="1"/>
</dbReference>
<dbReference type="PROSITE" id="PS50011">
    <property type="entry name" value="PROTEIN_KINASE_DOM"/>
    <property type="match status" value="1"/>
</dbReference>
<dbReference type="PANTHER" id="PTHR24347">
    <property type="entry name" value="SERINE/THREONINE-PROTEIN KINASE"/>
    <property type="match status" value="1"/>
</dbReference>
<dbReference type="InterPro" id="IPR011009">
    <property type="entry name" value="Kinase-like_dom_sf"/>
</dbReference>
<accession>A0A642UCA5</accession>
<dbReference type="InterPro" id="IPR008271">
    <property type="entry name" value="Ser/Thr_kinase_AS"/>
</dbReference>
<evidence type="ECO:0000256" key="2">
    <source>
        <dbReference type="ARBA" id="ARBA00022840"/>
    </source>
</evidence>
<evidence type="ECO:0000313" key="6">
    <source>
        <dbReference type="EMBL" id="KAA8896643.1"/>
    </source>
</evidence>
<dbReference type="OrthoDB" id="1738954at2759"/>
<dbReference type="PROSITE" id="PS00107">
    <property type="entry name" value="PROTEIN_KINASE_ATP"/>
    <property type="match status" value="1"/>
</dbReference>
<gene>
    <name evidence="6" type="ORF">DIURU_005655</name>
</gene>
<dbReference type="SUPFAM" id="SSF56112">
    <property type="entry name" value="Protein kinase-like (PK-like)"/>
    <property type="match status" value="1"/>
</dbReference>
<dbReference type="InterPro" id="IPR017441">
    <property type="entry name" value="Protein_kinase_ATP_BS"/>
</dbReference>
<dbReference type="OMA" id="INGDYKF"/>
<sequence>MFESSPAKAVVTAETVESLPPRFAIDMYPGLPDRYRLESVIGEGAFSSVYRAVDTETDATVAIKIINKVNMSAKQLKNIRNEVEIMQELPPHPNTLKLIDTITTITHTYLVLEYSDGGEIFNKIIEYTYFSEPLCRHVFAQLLSAVDHLHRHDVVHRDIKPENLLFSRIPFFPRDHDEFKKSLRSSDDESKKDEGEFRPGVGGATIGTIKLADYGLAKRLVVKGSNHPMKTPCGTAGYTAPEVINVNQPRNSSEADSYSKSVDVWSLGCFLYTILCGFPPFYDEDHAQLSQRILRGDFVFLTPWWDEISDEVKDLITQMLTIDPDRRITIDEIWQHSWMRGATRVSTDADDAESSVDYFGASTTPPTSARTPGVHDPQRELRVKQLLTPHRSMAPLKSPAAHAIKSVFDNPAMANPNHVRFIETITEGVETRSRGASINSSIDPLAVPERRRCSVRSPFPDKLKSLAGFNEVFYGEMNDDDSDEDEDDDDEADDSDNEEGDKLTTLAELNLGPRLQSRVTLTTEDEDEFSLDSNSDSQTRSSSIISGIAGDFKFTLNLNDSNLLTRRRSSTMKKCHDMAPGVVPEMVSKTVSH</sequence>
<dbReference type="EMBL" id="SWFT01000163">
    <property type="protein sequence ID" value="KAA8896643.1"/>
    <property type="molecule type" value="Genomic_DNA"/>
</dbReference>
<dbReference type="GO" id="GO:0005524">
    <property type="term" value="F:ATP binding"/>
    <property type="evidence" value="ECO:0007669"/>
    <property type="project" value="UniProtKB-UniRule"/>
</dbReference>
<keyword evidence="1 3" id="KW-0547">Nucleotide-binding</keyword>
<feature type="compositionally biased region" description="Acidic residues" evidence="4">
    <location>
        <begin position="477"/>
        <end position="499"/>
    </location>
</feature>
<keyword evidence="2 3" id="KW-0067">ATP-binding</keyword>
<feature type="region of interest" description="Disordered" evidence="4">
    <location>
        <begin position="475"/>
        <end position="542"/>
    </location>
</feature>
<dbReference type="Proteomes" id="UP000449547">
    <property type="component" value="Unassembled WGS sequence"/>
</dbReference>
<feature type="compositionally biased region" description="Low complexity" evidence="4">
    <location>
        <begin position="531"/>
        <end position="542"/>
    </location>
</feature>
<dbReference type="Gene3D" id="1.10.510.10">
    <property type="entry name" value="Transferase(Phosphotransferase) domain 1"/>
    <property type="match status" value="1"/>
</dbReference>
<dbReference type="SMART" id="SM00220">
    <property type="entry name" value="S_TKc"/>
    <property type="match status" value="1"/>
</dbReference>
<proteinExistence type="predicted"/>
<protein>
    <recommendedName>
        <fullName evidence="5">Protein kinase domain-containing protein</fullName>
    </recommendedName>
</protein>
<dbReference type="AlphaFoldDB" id="A0A642UCA5"/>
<dbReference type="RefSeq" id="XP_034009503.1">
    <property type="nucleotide sequence ID" value="XM_034158661.1"/>
</dbReference>
<feature type="binding site" evidence="3">
    <location>
        <position position="64"/>
    </location>
    <ligand>
        <name>ATP</name>
        <dbReference type="ChEBI" id="CHEBI:30616"/>
    </ligand>
</feature>
<keyword evidence="7" id="KW-1185">Reference proteome</keyword>